<dbReference type="NCBIfam" id="TIGR00765">
    <property type="entry name" value="yihY_not_rbn"/>
    <property type="match status" value="1"/>
</dbReference>
<dbReference type="OrthoDB" id="9781030at2"/>
<keyword evidence="4 7" id="KW-1133">Transmembrane helix</keyword>
<dbReference type="Proteomes" id="UP000289411">
    <property type="component" value="Unassembled WGS sequence"/>
</dbReference>
<gene>
    <name evidence="8" type="ORF">D3272_08745</name>
</gene>
<evidence type="ECO:0000313" key="8">
    <source>
        <dbReference type="EMBL" id="RYB05670.1"/>
    </source>
</evidence>
<evidence type="ECO:0000256" key="3">
    <source>
        <dbReference type="ARBA" id="ARBA00022692"/>
    </source>
</evidence>
<accession>A0A4Q2RGJ8</accession>
<feature type="compositionally biased region" description="Pro residues" evidence="6">
    <location>
        <begin position="42"/>
        <end position="51"/>
    </location>
</feature>
<keyword evidence="5 7" id="KW-0472">Membrane</keyword>
<keyword evidence="3 7" id="KW-0812">Transmembrane</keyword>
<feature type="compositionally biased region" description="Gly residues" evidence="6">
    <location>
        <begin position="62"/>
        <end position="72"/>
    </location>
</feature>
<dbReference type="PANTHER" id="PTHR30213:SF0">
    <property type="entry name" value="UPF0761 MEMBRANE PROTEIN YIHY"/>
    <property type="match status" value="1"/>
</dbReference>
<feature type="transmembrane region" description="Helical" evidence="7">
    <location>
        <begin position="120"/>
        <end position="147"/>
    </location>
</feature>
<feature type="compositionally biased region" description="Basic and acidic residues" evidence="6">
    <location>
        <begin position="73"/>
        <end position="97"/>
    </location>
</feature>
<evidence type="ECO:0000256" key="4">
    <source>
        <dbReference type="ARBA" id="ARBA00022989"/>
    </source>
</evidence>
<evidence type="ECO:0000313" key="9">
    <source>
        <dbReference type="Proteomes" id="UP000289411"/>
    </source>
</evidence>
<keyword evidence="2" id="KW-1003">Cell membrane</keyword>
<evidence type="ECO:0000256" key="7">
    <source>
        <dbReference type="SAM" id="Phobius"/>
    </source>
</evidence>
<organism evidence="8 9">
    <name type="scientific">Lichenibacterium ramalinae</name>
    <dbReference type="NCBI Taxonomy" id="2316527"/>
    <lineage>
        <taxon>Bacteria</taxon>
        <taxon>Pseudomonadati</taxon>
        <taxon>Pseudomonadota</taxon>
        <taxon>Alphaproteobacteria</taxon>
        <taxon>Hyphomicrobiales</taxon>
        <taxon>Lichenihabitantaceae</taxon>
        <taxon>Lichenibacterium</taxon>
    </lineage>
</organism>
<feature type="compositionally biased region" description="Low complexity" evidence="6">
    <location>
        <begin position="52"/>
        <end position="61"/>
    </location>
</feature>
<reference evidence="8 9" key="1">
    <citation type="submission" date="2018-09" db="EMBL/GenBank/DDBJ databases">
        <authorList>
            <person name="Grouzdev D.S."/>
            <person name="Krutkina M.S."/>
        </authorList>
    </citation>
    <scope>NUCLEOTIDE SEQUENCE [LARGE SCALE GENOMIC DNA]</scope>
    <source>
        <strain evidence="8 9">RmlP001</strain>
    </source>
</reference>
<feature type="transmembrane region" description="Helical" evidence="7">
    <location>
        <begin position="15"/>
        <end position="32"/>
    </location>
</feature>
<feature type="transmembrane region" description="Helical" evidence="7">
    <location>
        <begin position="179"/>
        <end position="200"/>
    </location>
</feature>
<feature type="transmembrane region" description="Helical" evidence="7">
    <location>
        <begin position="338"/>
        <end position="359"/>
    </location>
</feature>
<protein>
    <submittedName>
        <fullName evidence="8">YihY/virulence factor BrkB family protein</fullName>
    </submittedName>
</protein>
<dbReference type="PANTHER" id="PTHR30213">
    <property type="entry name" value="INNER MEMBRANE PROTEIN YHJD"/>
    <property type="match status" value="1"/>
</dbReference>
<evidence type="ECO:0000256" key="1">
    <source>
        <dbReference type="ARBA" id="ARBA00004651"/>
    </source>
</evidence>
<sequence length="387" mass="40326">MHVMTEPMSKGGTSGSAWTAAAVLGFALVGVLRRQQGTEPAGPRPPLPANAPPDAARTGMRAAGGQGTGGKGAGEKGAGEKGRINDAKAGTDGKPTEHPPGFLGIARSVYDRFGNDNISLVAAGVAFYVMLSIFPALAAMVSLYALVGNPDDVASRIQDYSYLLPPEAMKLIIDGLHNFAKTAGSTLSWALATSLVLALWSARNGISSIMTGLNIAYEEIETRSFVVQTAIALGLTLGAILFAIIVVFAVAVIPILLNFLPFGSVAGTLLNFARWPILAVLVALGFALIYRVGPCRKDASWRWISWGSGIATVLWLAGSILFSVYVGKFGSYDATYGALGAVVILLLWLWVSALVLLVGAEIDDELDERASRTGSPVAPVAPGKGKA</sequence>
<feature type="transmembrane region" description="Helical" evidence="7">
    <location>
        <begin position="230"/>
        <end position="260"/>
    </location>
</feature>
<proteinExistence type="predicted"/>
<dbReference type="Pfam" id="PF03631">
    <property type="entry name" value="Virul_fac_BrkB"/>
    <property type="match status" value="1"/>
</dbReference>
<comment type="subcellular location">
    <subcellularLocation>
        <location evidence="1">Cell membrane</location>
        <topology evidence="1">Multi-pass membrane protein</topology>
    </subcellularLocation>
</comment>
<evidence type="ECO:0000256" key="5">
    <source>
        <dbReference type="ARBA" id="ARBA00023136"/>
    </source>
</evidence>
<keyword evidence="9" id="KW-1185">Reference proteome</keyword>
<reference evidence="8 9" key="2">
    <citation type="submission" date="2019-02" db="EMBL/GenBank/DDBJ databases">
        <title>'Lichenibacterium ramalinii' gen. nov. sp. nov., 'Lichenibacterium minor' gen. nov. sp. nov.</title>
        <authorList>
            <person name="Pankratov T."/>
        </authorList>
    </citation>
    <scope>NUCLEOTIDE SEQUENCE [LARGE SCALE GENOMIC DNA]</scope>
    <source>
        <strain evidence="8 9">RmlP001</strain>
    </source>
</reference>
<feature type="transmembrane region" description="Helical" evidence="7">
    <location>
        <begin position="272"/>
        <end position="292"/>
    </location>
</feature>
<comment type="caution">
    <text evidence="8">The sequence shown here is derived from an EMBL/GenBank/DDBJ whole genome shotgun (WGS) entry which is preliminary data.</text>
</comment>
<feature type="transmembrane region" description="Helical" evidence="7">
    <location>
        <begin position="304"/>
        <end position="326"/>
    </location>
</feature>
<dbReference type="InterPro" id="IPR017039">
    <property type="entry name" value="Virul_fac_BrkB"/>
</dbReference>
<evidence type="ECO:0000256" key="6">
    <source>
        <dbReference type="SAM" id="MobiDB-lite"/>
    </source>
</evidence>
<dbReference type="EMBL" id="QYBC01000006">
    <property type="protein sequence ID" value="RYB05670.1"/>
    <property type="molecule type" value="Genomic_DNA"/>
</dbReference>
<dbReference type="AlphaFoldDB" id="A0A4Q2RGJ8"/>
<feature type="region of interest" description="Disordered" evidence="6">
    <location>
        <begin position="35"/>
        <end position="100"/>
    </location>
</feature>
<dbReference type="GO" id="GO:0005886">
    <property type="term" value="C:plasma membrane"/>
    <property type="evidence" value="ECO:0007669"/>
    <property type="project" value="UniProtKB-SubCell"/>
</dbReference>
<evidence type="ECO:0000256" key="2">
    <source>
        <dbReference type="ARBA" id="ARBA00022475"/>
    </source>
</evidence>
<name>A0A4Q2RGJ8_9HYPH</name>